<keyword evidence="2 3" id="KW-0040">ANK repeat</keyword>
<dbReference type="InterPro" id="IPR002110">
    <property type="entry name" value="Ankyrin_rpt"/>
</dbReference>
<keyword evidence="1" id="KW-0677">Repeat</keyword>
<dbReference type="Proteomes" id="UP001642484">
    <property type="component" value="Unassembled WGS sequence"/>
</dbReference>
<protein>
    <submittedName>
        <fullName evidence="5">Uncharacterized protein</fullName>
    </submittedName>
</protein>
<dbReference type="PROSITE" id="PS50297">
    <property type="entry name" value="ANK_REP_REGION"/>
    <property type="match status" value="1"/>
</dbReference>
<dbReference type="Pfam" id="PF13857">
    <property type="entry name" value="Ank_5"/>
    <property type="match status" value="1"/>
</dbReference>
<feature type="region of interest" description="Disordered" evidence="4">
    <location>
        <begin position="17"/>
        <end position="41"/>
    </location>
</feature>
<name>A0ABP0Q8M1_9DINO</name>
<evidence type="ECO:0000256" key="3">
    <source>
        <dbReference type="PROSITE-ProRule" id="PRU00023"/>
    </source>
</evidence>
<sequence length="165" mass="18307">MSVGLVHSFGSVDTALDDGLEGTKSQESGGGFTPSAGRERVRKKREQQLQEFLALHHFHDLSGPRELESEKTGCFGWSVFNRPSESMCPIHVAAERGNCKILRQLLEAGVDPTQQTSKGRTALDLAKVHGWAEAIEILENPVRPLKVREALRQMEAEQITIAYRL</sequence>
<evidence type="ECO:0000256" key="2">
    <source>
        <dbReference type="ARBA" id="ARBA00023043"/>
    </source>
</evidence>
<dbReference type="PROSITE" id="PS50088">
    <property type="entry name" value="ANK_REPEAT"/>
    <property type="match status" value="1"/>
</dbReference>
<comment type="caution">
    <text evidence="5">The sequence shown here is derived from an EMBL/GenBank/DDBJ whole genome shotgun (WGS) entry which is preliminary data.</text>
</comment>
<accession>A0ABP0Q8M1</accession>
<gene>
    <name evidence="5" type="ORF">CCMP2556_LOCUS40849</name>
</gene>
<keyword evidence="6" id="KW-1185">Reference proteome</keyword>
<feature type="repeat" description="ANK" evidence="3">
    <location>
        <begin position="85"/>
        <end position="117"/>
    </location>
</feature>
<dbReference type="InterPro" id="IPR036770">
    <property type="entry name" value="Ankyrin_rpt-contain_sf"/>
</dbReference>
<dbReference type="PANTHER" id="PTHR24171">
    <property type="entry name" value="ANKYRIN REPEAT DOMAIN-CONTAINING PROTEIN 39-RELATED"/>
    <property type="match status" value="1"/>
</dbReference>
<proteinExistence type="predicted"/>
<organism evidence="5 6">
    <name type="scientific">Durusdinium trenchii</name>
    <dbReference type="NCBI Taxonomy" id="1381693"/>
    <lineage>
        <taxon>Eukaryota</taxon>
        <taxon>Sar</taxon>
        <taxon>Alveolata</taxon>
        <taxon>Dinophyceae</taxon>
        <taxon>Suessiales</taxon>
        <taxon>Symbiodiniaceae</taxon>
        <taxon>Durusdinium</taxon>
    </lineage>
</organism>
<reference evidence="5 6" key="1">
    <citation type="submission" date="2024-02" db="EMBL/GenBank/DDBJ databases">
        <authorList>
            <person name="Chen Y."/>
            <person name="Shah S."/>
            <person name="Dougan E. K."/>
            <person name="Thang M."/>
            <person name="Chan C."/>
        </authorList>
    </citation>
    <scope>NUCLEOTIDE SEQUENCE [LARGE SCALE GENOMIC DNA]</scope>
</reference>
<evidence type="ECO:0000313" key="6">
    <source>
        <dbReference type="Proteomes" id="UP001642484"/>
    </source>
</evidence>
<dbReference type="Gene3D" id="1.25.40.20">
    <property type="entry name" value="Ankyrin repeat-containing domain"/>
    <property type="match status" value="1"/>
</dbReference>
<evidence type="ECO:0000256" key="4">
    <source>
        <dbReference type="SAM" id="MobiDB-lite"/>
    </source>
</evidence>
<evidence type="ECO:0000313" key="5">
    <source>
        <dbReference type="EMBL" id="CAK9083860.1"/>
    </source>
</evidence>
<dbReference type="EMBL" id="CAXAMN010024117">
    <property type="protein sequence ID" value="CAK9083860.1"/>
    <property type="molecule type" value="Genomic_DNA"/>
</dbReference>
<dbReference type="SUPFAM" id="SSF48403">
    <property type="entry name" value="Ankyrin repeat"/>
    <property type="match status" value="1"/>
</dbReference>
<evidence type="ECO:0000256" key="1">
    <source>
        <dbReference type="ARBA" id="ARBA00022737"/>
    </source>
</evidence>